<protein>
    <submittedName>
        <fullName evidence="7">Sigma-70 family RNA polymerase sigma factor</fullName>
    </submittedName>
</protein>
<evidence type="ECO:0000256" key="1">
    <source>
        <dbReference type="ARBA" id="ARBA00010641"/>
    </source>
</evidence>
<dbReference type="InterPro" id="IPR013324">
    <property type="entry name" value="RNA_pol_sigma_r3/r4-like"/>
</dbReference>
<dbReference type="NCBIfam" id="TIGR02937">
    <property type="entry name" value="sigma70-ECF"/>
    <property type="match status" value="1"/>
</dbReference>
<dbReference type="Gene3D" id="1.10.10.10">
    <property type="entry name" value="Winged helix-like DNA-binding domain superfamily/Winged helix DNA-binding domain"/>
    <property type="match status" value="1"/>
</dbReference>
<reference evidence="7 8" key="1">
    <citation type="submission" date="2020-07" db="EMBL/GenBank/DDBJ databases">
        <title>Bacterium isolated from marien macroalgae.</title>
        <authorList>
            <person name="Zhu K."/>
            <person name="Lu D."/>
            <person name="Du Z."/>
        </authorList>
    </citation>
    <scope>NUCLEOTIDE SEQUENCE [LARGE SCALE GENOMIC DNA]</scope>
    <source>
        <strain evidence="7 8">3-1745</strain>
    </source>
</reference>
<sequence length="174" mass="20187">MTPSQHAIESIYIQHYPWLVAWLRQRVVCRESAQDLGQDTFLKMLSFSRPESIETPRAWLMVVANRLLINRFHRQQVEQDALRQVALMMVQEVPSAEVSVECEQLLTQIVEMLIRELPEKQYRTLIMARVEGMSYKEIALVLGVTPHSVKYYLVRAMAFLHERLFGAVDGEQAA</sequence>
<dbReference type="PANTHER" id="PTHR43133">
    <property type="entry name" value="RNA POLYMERASE ECF-TYPE SIGMA FACTO"/>
    <property type="match status" value="1"/>
</dbReference>
<dbReference type="Gene3D" id="1.10.1740.10">
    <property type="match status" value="1"/>
</dbReference>
<dbReference type="InterPro" id="IPR039425">
    <property type="entry name" value="RNA_pol_sigma-70-like"/>
</dbReference>
<dbReference type="AlphaFoldDB" id="A0A7W1WX46"/>
<evidence type="ECO:0000259" key="6">
    <source>
        <dbReference type="Pfam" id="PF08281"/>
    </source>
</evidence>
<dbReference type="InterPro" id="IPR036388">
    <property type="entry name" value="WH-like_DNA-bd_sf"/>
</dbReference>
<accession>A0A7W1WX46</accession>
<evidence type="ECO:0000313" key="8">
    <source>
        <dbReference type="Proteomes" id="UP000538931"/>
    </source>
</evidence>
<dbReference type="SUPFAM" id="SSF88946">
    <property type="entry name" value="Sigma2 domain of RNA polymerase sigma factors"/>
    <property type="match status" value="1"/>
</dbReference>
<comment type="similarity">
    <text evidence="1">Belongs to the sigma-70 factor family. ECF subfamily.</text>
</comment>
<dbReference type="GO" id="GO:0016987">
    <property type="term" value="F:sigma factor activity"/>
    <property type="evidence" value="ECO:0007669"/>
    <property type="project" value="UniProtKB-KW"/>
</dbReference>
<dbReference type="Proteomes" id="UP000538931">
    <property type="component" value="Unassembled WGS sequence"/>
</dbReference>
<organism evidence="7 8">
    <name type="scientific">Marinobacterium marinum</name>
    <dbReference type="NCBI Taxonomy" id="2756129"/>
    <lineage>
        <taxon>Bacteria</taxon>
        <taxon>Pseudomonadati</taxon>
        <taxon>Pseudomonadota</taxon>
        <taxon>Gammaproteobacteria</taxon>
        <taxon>Oceanospirillales</taxon>
        <taxon>Oceanospirillaceae</taxon>
        <taxon>Marinobacterium</taxon>
    </lineage>
</organism>
<evidence type="ECO:0000313" key="7">
    <source>
        <dbReference type="EMBL" id="MBA4501757.1"/>
    </source>
</evidence>
<dbReference type="InterPro" id="IPR013249">
    <property type="entry name" value="RNA_pol_sigma70_r4_t2"/>
</dbReference>
<keyword evidence="3" id="KW-0731">Sigma factor</keyword>
<evidence type="ECO:0000256" key="2">
    <source>
        <dbReference type="ARBA" id="ARBA00023015"/>
    </source>
</evidence>
<dbReference type="InterPro" id="IPR007627">
    <property type="entry name" value="RNA_pol_sigma70_r2"/>
</dbReference>
<dbReference type="InterPro" id="IPR013325">
    <property type="entry name" value="RNA_pol_sigma_r2"/>
</dbReference>
<feature type="domain" description="RNA polymerase sigma factor 70 region 4 type 2" evidence="6">
    <location>
        <begin position="108"/>
        <end position="160"/>
    </location>
</feature>
<dbReference type="Pfam" id="PF08281">
    <property type="entry name" value="Sigma70_r4_2"/>
    <property type="match status" value="1"/>
</dbReference>
<comment type="caution">
    <text evidence="7">The sequence shown here is derived from an EMBL/GenBank/DDBJ whole genome shotgun (WGS) entry which is preliminary data.</text>
</comment>
<dbReference type="InterPro" id="IPR014284">
    <property type="entry name" value="RNA_pol_sigma-70_dom"/>
</dbReference>
<dbReference type="EMBL" id="JACEMT010000041">
    <property type="protein sequence ID" value="MBA4501757.1"/>
    <property type="molecule type" value="Genomic_DNA"/>
</dbReference>
<proteinExistence type="inferred from homology"/>
<dbReference type="GO" id="GO:0003677">
    <property type="term" value="F:DNA binding"/>
    <property type="evidence" value="ECO:0007669"/>
    <property type="project" value="InterPro"/>
</dbReference>
<keyword evidence="4" id="KW-0804">Transcription</keyword>
<keyword evidence="8" id="KW-1185">Reference proteome</keyword>
<evidence type="ECO:0000256" key="4">
    <source>
        <dbReference type="ARBA" id="ARBA00023163"/>
    </source>
</evidence>
<dbReference type="SUPFAM" id="SSF88659">
    <property type="entry name" value="Sigma3 and sigma4 domains of RNA polymerase sigma factors"/>
    <property type="match status" value="1"/>
</dbReference>
<dbReference type="RefSeq" id="WP_181737935.1">
    <property type="nucleotide sequence ID" value="NZ_JACEMT010000041.1"/>
</dbReference>
<evidence type="ECO:0000259" key="5">
    <source>
        <dbReference type="Pfam" id="PF04542"/>
    </source>
</evidence>
<feature type="domain" description="RNA polymerase sigma-70 region 2" evidence="5">
    <location>
        <begin position="12"/>
        <end position="76"/>
    </location>
</feature>
<evidence type="ECO:0000256" key="3">
    <source>
        <dbReference type="ARBA" id="ARBA00023082"/>
    </source>
</evidence>
<gene>
    <name evidence="7" type="ORF">H1S06_05200</name>
</gene>
<dbReference type="GO" id="GO:0006352">
    <property type="term" value="P:DNA-templated transcription initiation"/>
    <property type="evidence" value="ECO:0007669"/>
    <property type="project" value="InterPro"/>
</dbReference>
<keyword evidence="2" id="KW-0805">Transcription regulation</keyword>
<dbReference type="PANTHER" id="PTHR43133:SF63">
    <property type="entry name" value="RNA POLYMERASE SIGMA FACTOR FECI-RELATED"/>
    <property type="match status" value="1"/>
</dbReference>
<dbReference type="Pfam" id="PF04542">
    <property type="entry name" value="Sigma70_r2"/>
    <property type="match status" value="1"/>
</dbReference>
<name>A0A7W1WX46_9GAMM</name>